<dbReference type="VEuPathDB" id="FungiDB:CC77DRAFT_1067760"/>
<gene>
    <name evidence="2" type="ORF">CC77DRAFT_1067760</name>
</gene>
<sequence length="705" mass="78376">MESTQSLHYGASQSTLSVHFEPKQESISTATPLLDLNDATLIPRGWPTSPSRIKRPLSTMLLHGVFDIALFAFSACFLVFSLVVMQYNEAPTSENPTATSVLTRATKYGPTIFPILFASVVGRATHAILLWRLEKGERIQILDTLAASTSLTSTVTSQVHLRQISFLSVLLVAIWMLSPIGGQASLRQMSVETTVKRSIASFQYVVPGKISEEAVKMIPTVNSLFITALFASLSTEASPVDLWGNIKIPRIEHYEKIAKPNSDGWFETRPQYDDLAKYSSFVGIPVRGAQDNTTSTDYAFHLQTEYLQLTCAPVNHTTNGTSPYGELPPDTLNVTGKDGLIWWSDKRILERWTQAPETVQPFNLSYVERNWNASSKDAYLSSPTFDFDSFHRDGTIGSVSCSVETSYVEVQVWCAVNSTCQATKVRRSQLDQLPPAITIMDAKPGKNIYSNMYSFMDGFMASIGGEKKWTDPLGSILDNYLRAPSLVTAPQFASKDQVSQDTTKFSNEALSERFGHLLNSYWTCLHGIYTVTGGIRNDTSYFWDTNVTFVPPKVDNYSHQAEVTLGHYNWTNDYSAKSKVWSSQGNKHERIEILVAHKPWTIILAIASLILIAFSLAPPLVRHFLINGPDIAINFSSLATRNNFHIPIPAGGSFLPASGRFRLLKDLRLRFADVEGNSNIGSLVIAAQGVEKVEYSRIRKGRLYE</sequence>
<evidence type="ECO:0000313" key="3">
    <source>
        <dbReference type="Proteomes" id="UP000077248"/>
    </source>
</evidence>
<dbReference type="GeneID" id="29114623"/>
<reference evidence="2 3" key="1">
    <citation type="submission" date="2016-05" db="EMBL/GenBank/DDBJ databases">
        <title>Comparative analysis of secretome profiles of manganese(II)-oxidizing ascomycete fungi.</title>
        <authorList>
            <consortium name="DOE Joint Genome Institute"/>
            <person name="Zeiner C.A."/>
            <person name="Purvine S.O."/>
            <person name="Zink E.M."/>
            <person name="Wu S."/>
            <person name="Pasa-Tolic L."/>
            <person name="Chaput D.L."/>
            <person name="Haridas S."/>
            <person name="Grigoriev I.V."/>
            <person name="Santelli C.M."/>
            <person name="Hansel C.M."/>
        </authorList>
    </citation>
    <scope>NUCLEOTIDE SEQUENCE [LARGE SCALE GENOMIC DNA]</scope>
    <source>
        <strain evidence="2 3">SRC1lrK2f</strain>
    </source>
</reference>
<proteinExistence type="predicted"/>
<dbReference type="EMBL" id="KV441509">
    <property type="protein sequence ID" value="OAG13548.1"/>
    <property type="molecule type" value="Genomic_DNA"/>
</dbReference>
<dbReference type="KEGG" id="aalt:CC77DRAFT_1067760"/>
<feature type="transmembrane region" description="Helical" evidence="1">
    <location>
        <begin position="108"/>
        <end position="131"/>
    </location>
</feature>
<feature type="transmembrane region" description="Helical" evidence="1">
    <location>
        <begin position="61"/>
        <end position="88"/>
    </location>
</feature>
<dbReference type="RefSeq" id="XP_018378969.1">
    <property type="nucleotide sequence ID" value="XM_018529029.1"/>
</dbReference>
<keyword evidence="1" id="KW-0812">Transmembrane</keyword>
<feature type="transmembrane region" description="Helical" evidence="1">
    <location>
        <begin position="164"/>
        <end position="182"/>
    </location>
</feature>
<evidence type="ECO:0000256" key="1">
    <source>
        <dbReference type="SAM" id="Phobius"/>
    </source>
</evidence>
<evidence type="ECO:0000313" key="2">
    <source>
        <dbReference type="EMBL" id="OAG13548.1"/>
    </source>
</evidence>
<accession>A0A177D2B6</accession>
<organism evidence="2 3">
    <name type="scientific">Alternaria alternata</name>
    <name type="common">Alternaria rot fungus</name>
    <name type="synonym">Torula alternata</name>
    <dbReference type="NCBI Taxonomy" id="5599"/>
    <lineage>
        <taxon>Eukaryota</taxon>
        <taxon>Fungi</taxon>
        <taxon>Dikarya</taxon>
        <taxon>Ascomycota</taxon>
        <taxon>Pezizomycotina</taxon>
        <taxon>Dothideomycetes</taxon>
        <taxon>Pleosporomycetidae</taxon>
        <taxon>Pleosporales</taxon>
        <taxon>Pleosporineae</taxon>
        <taxon>Pleosporaceae</taxon>
        <taxon>Alternaria</taxon>
        <taxon>Alternaria sect. Alternaria</taxon>
        <taxon>Alternaria alternata complex</taxon>
    </lineage>
</organism>
<dbReference type="Proteomes" id="UP000077248">
    <property type="component" value="Unassembled WGS sequence"/>
</dbReference>
<protein>
    <submittedName>
        <fullName evidence="2">Uncharacterized protein</fullName>
    </submittedName>
</protein>
<keyword evidence="1" id="KW-1133">Transmembrane helix</keyword>
<name>A0A177D2B6_ALTAL</name>
<feature type="transmembrane region" description="Helical" evidence="1">
    <location>
        <begin position="600"/>
        <end position="621"/>
    </location>
</feature>
<dbReference type="AlphaFoldDB" id="A0A177D2B6"/>
<keyword evidence="3" id="KW-1185">Reference proteome</keyword>
<dbReference type="OMA" id="MANVAPY"/>
<keyword evidence="1" id="KW-0472">Membrane</keyword>